<feature type="domain" description="Ig-like" evidence="2">
    <location>
        <begin position="148"/>
        <end position="235"/>
    </location>
</feature>
<dbReference type="AlphaFoldDB" id="A0A3Q1AP79"/>
<organism evidence="3 4">
    <name type="scientific">Amphiprion ocellaris</name>
    <name type="common">Clown anemonefish</name>
    <dbReference type="NCBI Taxonomy" id="80972"/>
    <lineage>
        <taxon>Eukaryota</taxon>
        <taxon>Metazoa</taxon>
        <taxon>Chordata</taxon>
        <taxon>Craniata</taxon>
        <taxon>Vertebrata</taxon>
        <taxon>Euteleostomi</taxon>
        <taxon>Actinopterygii</taxon>
        <taxon>Neopterygii</taxon>
        <taxon>Teleostei</taxon>
        <taxon>Neoteleostei</taxon>
        <taxon>Acanthomorphata</taxon>
        <taxon>Ovalentaria</taxon>
        <taxon>Pomacentridae</taxon>
        <taxon>Amphiprion</taxon>
    </lineage>
</organism>
<protein>
    <recommendedName>
        <fullName evidence="2">Ig-like domain-containing protein</fullName>
    </recommendedName>
</protein>
<dbReference type="Proteomes" id="UP001501940">
    <property type="component" value="Chromosome 9"/>
</dbReference>
<dbReference type="Ensembl" id="ENSAOCT00000010184.2">
    <property type="protein sequence ID" value="ENSAOCP00000003205.2"/>
    <property type="gene ID" value="ENSAOCG00000006450.2"/>
</dbReference>
<dbReference type="InterPro" id="IPR036179">
    <property type="entry name" value="Ig-like_dom_sf"/>
</dbReference>
<evidence type="ECO:0000313" key="3">
    <source>
        <dbReference type="Ensembl" id="ENSAOCP00000003205.2"/>
    </source>
</evidence>
<dbReference type="PROSITE" id="PS50835">
    <property type="entry name" value="IG_LIKE"/>
    <property type="match status" value="1"/>
</dbReference>
<reference evidence="3" key="3">
    <citation type="submission" date="2025-09" db="UniProtKB">
        <authorList>
            <consortium name="Ensembl"/>
        </authorList>
    </citation>
    <scope>IDENTIFICATION</scope>
</reference>
<dbReference type="Gene3D" id="2.60.40.10">
    <property type="entry name" value="Immunoglobulins"/>
    <property type="match status" value="2"/>
</dbReference>
<keyword evidence="4" id="KW-1185">Reference proteome</keyword>
<dbReference type="SUPFAM" id="SSF48726">
    <property type="entry name" value="Immunoglobulin"/>
    <property type="match status" value="2"/>
</dbReference>
<accession>A0A3Q1AP79</accession>
<dbReference type="InterPro" id="IPR007110">
    <property type="entry name" value="Ig-like_dom"/>
</dbReference>
<dbReference type="PANTHER" id="PTHR46484:SF1">
    <property type="entry name" value="SCHWANN CELL MYELIN PROTEIN-RELATED"/>
    <property type="match status" value="1"/>
</dbReference>
<reference evidence="3" key="2">
    <citation type="submission" date="2025-08" db="UniProtKB">
        <authorList>
            <consortium name="Ensembl"/>
        </authorList>
    </citation>
    <scope>IDENTIFICATION</scope>
</reference>
<evidence type="ECO:0000313" key="4">
    <source>
        <dbReference type="Proteomes" id="UP001501940"/>
    </source>
</evidence>
<feature type="signal peptide" evidence="1">
    <location>
        <begin position="1"/>
        <end position="23"/>
    </location>
</feature>
<feature type="chain" id="PRO_5043489947" description="Ig-like domain-containing protein" evidence="1">
    <location>
        <begin position="24"/>
        <end position="239"/>
    </location>
</feature>
<gene>
    <name evidence="3" type="primary">IL22RA2</name>
</gene>
<reference evidence="3 4" key="1">
    <citation type="submission" date="2022-01" db="EMBL/GenBank/DDBJ databases">
        <title>A chromosome-scale genome assembly of the false clownfish, Amphiprion ocellaris.</title>
        <authorList>
            <person name="Ryu T."/>
        </authorList>
    </citation>
    <scope>NUCLEOTIDE SEQUENCE [LARGE SCALE GENOMIC DNA]</scope>
</reference>
<dbReference type="PANTHER" id="PTHR46484">
    <property type="entry name" value="SI:CH211-171H4.5-RELATED"/>
    <property type="match status" value="1"/>
</dbReference>
<dbReference type="GeneTree" id="ENSGT01030000235092"/>
<keyword evidence="1" id="KW-0732">Signal</keyword>
<proteinExistence type="predicted"/>
<dbReference type="STRING" id="80972.ENSAOCP00000021567"/>
<evidence type="ECO:0000256" key="1">
    <source>
        <dbReference type="SAM" id="SignalP"/>
    </source>
</evidence>
<sequence>MSGLRHCLLCFCILGYNFCSSRAWQVKMPSHIKGLLGSCLVIPCKFNYQRYPPERPDRVVWYQYVDSGYPLVYDKWHPGDVIAKYKWRTHAFTSAYSKTCSLKIEPVMQYDHSQKLYPWVDPENVGRGTYRFWDTTVTIEVVDRAEAPDITIFGRLKVGQTVTVQCSVYHTCSTNPPTLSFNIPLKNHQLRHTEHDATTKTTLTTTLFIERDYQTVTCSVRHPGGRTARASKTLSAECM</sequence>
<dbReference type="OMA" id="KWRTHAF"/>
<evidence type="ECO:0000259" key="2">
    <source>
        <dbReference type="PROSITE" id="PS50835"/>
    </source>
</evidence>
<name>A0A3Q1AP79_AMPOC</name>
<dbReference type="InterPro" id="IPR013783">
    <property type="entry name" value="Ig-like_fold"/>
</dbReference>